<sequence>MEHDCVDFVRKCVKCQMHSNVIRAPPTELHSITAPWPCSIWGMDVIGTIDPSTSNGHRFILVAIKYFTKWVEAASYKHVTKKVVSNFLKNNIIYHFGYRKHLSLIMPRISTMIWWMDYVNISRLSIEILPFTGCLYALMTYKITIRTSTGATPYSLMYGMEAVLHAEVEIPFLHILMEAQIEKAEWVREHHEQLSLIDEKRLNAVCHGQCYQQRIA</sequence>
<dbReference type="Gene3D" id="3.30.420.10">
    <property type="entry name" value="Ribonuclease H-like superfamily/Ribonuclease H"/>
    <property type="match status" value="1"/>
</dbReference>
<dbReference type="InterPro" id="IPR036397">
    <property type="entry name" value="RNaseH_sf"/>
</dbReference>
<keyword evidence="1" id="KW-1185">Reference proteome</keyword>
<dbReference type="InterPro" id="IPR012337">
    <property type="entry name" value="RNaseH-like_sf"/>
</dbReference>
<evidence type="ECO:0008006" key="3">
    <source>
        <dbReference type="Google" id="ProtNLM"/>
    </source>
</evidence>
<gene>
    <name evidence="2" type="primary">LOC140015829</name>
</gene>
<name>A0ABM4VYZ4_COFAR</name>
<reference evidence="2" key="1">
    <citation type="submission" date="2025-08" db="UniProtKB">
        <authorList>
            <consortium name="RefSeq"/>
        </authorList>
    </citation>
    <scope>IDENTIFICATION</scope>
    <source>
        <tissue evidence="2">Leaves</tissue>
    </source>
</reference>
<evidence type="ECO:0000313" key="1">
    <source>
        <dbReference type="Proteomes" id="UP001652660"/>
    </source>
</evidence>
<organism evidence="1 2">
    <name type="scientific">Coffea arabica</name>
    <name type="common">Arabian coffee</name>
    <dbReference type="NCBI Taxonomy" id="13443"/>
    <lineage>
        <taxon>Eukaryota</taxon>
        <taxon>Viridiplantae</taxon>
        <taxon>Streptophyta</taxon>
        <taxon>Embryophyta</taxon>
        <taxon>Tracheophyta</taxon>
        <taxon>Spermatophyta</taxon>
        <taxon>Magnoliopsida</taxon>
        <taxon>eudicotyledons</taxon>
        <taxon>Gunneridae</taxon>
        <taxon>Pentapetalae</taxon>
        <taxon>asterids</taxon>
        <taxon>lamiids</taxon>
        <taxon>Gentianales</taxon>
        <taxon>Rubiaceae</taxon>
        <taxon>Ixoroideae</taxon>
        <taxon>Gardenieae complex</taxon>
        <taxon>Bertiereae - Coffeeae clade</taxon>
        <taxon>Coffeeae</taxon>
        <taxon>Coffea</taxon>
    </lineage>
</organism>
<dbReference type="RefSeq" id="XP_071924755.1">
    <property type="nucleotide sequence ID" value="XM_072068654.1"/>
</dbReference>
<accession>A0ABM4VYZ4</accession>
<dbReference type="PANTHER" id="PTHR47266">
    <property type="entry name" value="ENDONUCLEASE-RELATED"/>
    <property type="match status" value="1"/>
</dbReference>
<evidence type="ECO:0000313" key="2">
    <source>
        <dbReference type="RefSeq" id="XP_071924755.1"/>
    </source>
</evidence>
<dbReference type="SUPFAM" id="SSF53098">
    <property type="entry name" value="Ribonuclease H-like"/>
    <property type="match status" value="1"/>
</dbReference>
<dbReference type="GeneID" id="140015829"/>
<proteinExistence type="predicted"/>
<dbReference type="InterPro" id="IPR052160">
    <property type="entry name" value="Gypsy_RT_Integrase-like"/>
</dbReference>
<dbReference type="Proteomes" id="UP001652660">
    <property type="component" value="Chromosome 10c"/>
</dbReference>
<protein>
    <recommendedName>
        <fullName evidence="3">Protein NYNRIN-like</fullName>
    </recommendedName>
</protein>